<dbReference type="SUPFAM" id="SSF51905">
    <property type="entry name" value="FAD/NAD(P)-binding domain"/>
    <property type="match status" value="1"/>
</dbReference>
<dbReference type="GO" id="GO:0044550">
    <property type="term" value="P:secondary metabolite biosynthetic process"/>
    <property type="evidence" value="ECO:0007669"/>
    <property type="project" value="UniProtKB-ARBA"/>
</dbReference>
<dbReference type="Pfam" id="PF04820">
    <property type="entry name" value="Trp_halogenase"/>
    <property type="match status" value="2"/>
</dbReference>
<dbReference type="PANTHER" id="PTHR43747:SF5">
    <property type="entry name" value="FAD-BINDING DOMAIN-CONTAINING PROTEIN"/>
    <property type="match status" value="1"/>
</dbReference>
<evidence type="ECO:0000256" key="4">
    <source>
        <dbReference type="ARBA" id="ARBA00049364"/>
    </source>
</evidence>
<proteinExistence type="inferred from homology"/>
<keyword evidence="3" id="KW-0503">Monooxygenase</keyword>
<dbReference type="OrthoDB" id="3340390at2759"/>
<comment type="similarity">
    <text evidence="1">Belongs to the flavin-dependent halogenase family.</text>
</comment>
<dbReference type="GO" id="GO:0004497">
    <property type="term" value="F:monooxygenase activity"/>
    <property type="evidence" value="ECO:0007669"/>
    <property type="project" value="UniProtKB-KW"/>
</dbReference>
<dbReference type="Proteomes" id="UP000799118">
    <property type="component" value="Unassembled WGS sequence"/>
</dbReference>
<protein>
    <submittedName>
        <fullName evidence="5">FAD/NAD(P)-binding domain-containing protein</fullName>
    </submittedName>
</protein>
<dbReference type="Gene3D" id="3.50.50.60">
    <property type="entry name" value="FAD/NAD(P)-binding domain"/>
    <property type="match status" value="1"/>
</dbReference>
<accession>A0A6A4HFL9</accession>
<organism evidence="5 6">
    <name type="scientific">Gymnopus androsaceus JB14</name>
    <dbReference type="NCBI Taxonomy" id="1447944"/>
    <lineage>
        <taxon>Eukaryota</taxon>
        <taxon>Fungi</taxon>
        <taxon>Dikarya</taxon>
        <taxon>Basidiomycota</taxon>
        <taxon>Agaricomycotina</taxon>
        <taxon>Agaricomycetes</taxon>
        <taxon>Agaricomycetidae</taxon>
        <taxon>Agaricales</taxon>
        <taxon>Marasmiineae</taxon>
        <taxon>Omphalotaceae</taxon>
        <taxon>Gymnopus</taxon>
    </lineage>
</organism>
<dbReference type="GO" id="GO:0140907">
    <property type="term" value="F:flavin-dependent halogenase activity"/>
    <property type="evidence" value="ECO:0007669"/>
    <property type="project" value="UniProtKB-ARBA"/>
</dbReference>
<gene>
    <name evidence="5" type="ORF">BT96DRAFT_884578</name>
</gene>
<keyword evidence="6" id="KW-1185">Reference proteome</keyword>
<dbReference type="AlphaFoldDB" id="A0A6A4HFL9"/>
<name>A0A6A4HFL9_9AGAR</name>
<evidence type="ECO:0000313" key="5">
    <source>
        <dbReference type="EMBL" id="KAE9396646.1"/>
    </source>
</evidence>
<reference evidence="5" key="1">
    <citation type="journal article" date="2019" name="Environ. Microbiol.">
        <title>Fungal ecological strategies reflected in gene transcription - a case study of two litter decomposers.</title>
        <authorList>
            <person name="Barbi F."/>
            <person name="Kohler A."/>
            <person name="Barry K."/>
            <person name="Baskaran P."/>
            <person name="Daum C."/>
            <person name="Fauchery L."/>
            <person name="Ihrmark K."/>
            <person name="Kuo A."/>
            <person name="LaButti K."/>
            <person name="Lipzen A."/>
            <person name="Morin E."/>
            <person name="Grigoriev I.V."/>
            <person name="Henrissat B."/>
            <person name="Lindahl B."/>
            <person name="Martin F."/>
        </authorList>
    </citation>
    <scope>NUCLEOTIDE SEQUENCE</scope>
    <source>
        <strain evidence="5">JB14</strain>
    </source>
</reference>
<dbReference type="PANTHER" id="PTHR43747">
    <property type="entry name" value="FAD-BINDING PROTEIN"/>
    <property type="match status" value="1"/>
</dbReference>
<evidence type="ECO:0000256" key="1">
    <source>
        <dbReference type="ARBA" id="ARBA00005706"/>
    </source>
</evidence>
<sequence length="496" mass="54959">MSSAQVPTKAQVLVIGGGPGGSYTASCLAREGFDIVLLEADKFPRYHVGESMLLSMRHFLRFIDLEKKFDEYGFNHKPGAAFKLNPRNREGYTDFIANNPADYSWNVVRSESDALLFRHAAECGAKTFDGIKVTTLDWDGQPSDTARITGANYISPDGTPGHIDVDWVVDASGRAGIISTKYLKTRKFNVSLKNIACWAYWSGCSKYMPNTPKEGAPFFEALHDSSGWVWFIPLHDGTCSVGVVMNQSVSITKKSQLPNTENKLRTFYEDALKLAPRIRDELMREAELVTDIKQASDFSYSSTSYAGRNHRIVGDAGAFLDPFFSSGVHLALAGGLGASASIASVIRGECSAEEAKDWYTTRVGTSYTRFLLVVLSAYRQMQAQTIPVLSDINEKDFDRAFGHFREIIQGKTDTQKKPLSQDDLRKTVEFCMTAFAPRAGTEANASFKVVDQEDLRMEARKALRTSDTLQIDDFVADNLNGLHIRLEHGSLGLERA</sequence>
<dbReference type="PRINTS" id="PR00420">
    <property type="entry name" value="RNGMNOXGNASE"/>
</dbReference>
<comment type="catalytic activity">
    <reaction evidence="4">
        <text>melleolide F + FADH2 + chloride + O2 = 6'-chloromelleolide F + FAD + 2 H2O + H(+)</text>
        <dbReference type="Rhea" id="RHEA:67160"/>
        <dbReference type="ChEBI" id="CHEBI:15377"/>
        <dbReference type="ChEBI" id="CHEBI:15378"/>
        <dbReference type="ChEBI" id="CHEBI:15379"/>
        <dbReference type="ChEBI" id="CHEBI:17996"/>
        <dbReference type="ChEBI" id="CHEBI:57692"/>
        <dbReference type="ChEBI" id="CHEBI:58307"/>
        <dbReference type="ChEBI" id="CHEBI:167712"/>
        <dbReference type="ChEBI" id="CHEBI:167713"/>
    </reaction>
    <physiologicalReaction direction="left-to-right" evidence="4">
        <dbReference type="Rhea" id="RHEA:67161"/>
    </physiologicalReaction>
</comment>
<evidence type="ECO:0000256" key="2">
    <source>
        <dbReference type="ARBA" id="ARBA00023002"/>
    </source>
</evidence>
<dbReference type="EMBL" id="ML769510">
    <property type="protein sequence ID" value="KAE9396646.1"/>
    <property type="molecule type" value="Genomic_DNA"/>
</dbReference>
<dbReference type="InterPro" id="IPR006905">
    <property type="entry name" value="Flavin_halogenase"/>
</dbReference>
<evidence type="ECO:0000313" key="6">
    <source>
        <dbReference type="Proteomes" id="UP000799118"/>
    </source>
</evidence>
<dbReference type="InterPro" id="IPR050816">
    <property type="entry name" value="Flavin-dep_Halogenase_NPB"/>
</dbReference>
<keyword evidence="2" id="KW-0560">Oxidoreductase</keyword>
<dbReference type="InterPro" id="IPR036188">
    <property type="entry name" value="FAD/NAD-bd_sf"/>
</dbReference>
<evidence type="ECO:0000256" key="3">
    <source>
        <dbReference type="ARBA" id="ARBA00023033"/>
    </source>
</evidence>